<feature type="domain" description="EamA" evidence="6">
    <location>
        <begin position="105"/>
        <end position="237"/>
    </location>
</feature>
<keyword evidence="8" id="KW-1185">Reference proteome</keyword>
<gene>
    <name evidence="7" type="ORF">ONB1V03_LOCUS14946</name>
</gene>
<feature type="transmembrane region" description="Helical" evidence="5">
    <location>
        <begin position="39"/>
        <end position="61"/>
    </location>
</feature>
<feature type="non-terminal residue" evidence="7">
    <location>
        <position position="261"/>
    </location>
</feature>
<dbReference type="PANTHER" id="PTHR22911:SF6">
    <property type="entry name" value="SOLUTE CARRIER FAMILY 35 MEMBER G1"/>
    <property type="match status" value="1"/>
</dbReference>
<name>A0A7R9ME09_9ACAR</name>
<feature type="transmembrane region" description="Helical" evidence="5">
    <location>
        <begin position="221"/>
        <end position="243"/>
    </location>
</feature>
<dbReference type="InterPro" id="IPR037185">
    <property type="entry name" value="EmrE-like"/>
</dbReference>
<protein>
    <recommendedName>
        <fullName evidence="6">EamA domain-containing protein</fullName>
    </recommendedName>
</protein>
<dbReference type="AlphaFoldDB" id="A0A7R9ME09"/>
<dbReference type="Pfam" id="PF00892">
    <property type="entry name" value="EamA"/>
    <property type="match status" value="2"/>
</dbReference>
<accession>A0A7R9ME09</accession>
<dbReference type="PANTHER" id="PTHR22911">
    <property type="entry name" value="ACYL-MALONYL CONDENSING ENZYME-RELATED"/>
    <property type="match status" value="1"/>
</dbReference>
<organism evidence="7">
    <name type="scientific">Oppiella nova</name>
    <dbReference type="NCBI Taxonomy" id="334625"/>
    <lineage>
        <taxon>Eukaryota</taxon>
        <taxon>Metazoa</taxon>
        <taxon>Ecdysozoa</taxon>
        <taxon>Arthropoda</taxon>
        <taxon>Chelicerata</taxon>
        <taxon>Arachnida</taxon>
        <taxon>Acari</taxon>
        <taxon>Acariformes</taxon>
        <taxon>Sarcoptiformes</taxon>
        <taxon>Oribatida</taxon>
        <taxon>Brachypylina</taxon>
        <taxon>Oppioidea</taxon>
        <taxon>Oppiidae</taxon>
        <taxon>Oppiella</taxon>
    </lineage>
</organism>
<dbReference type="EMBL" id="CAJPVJ010014761">
    <property type="protein sequence ID" value="CAG2175509.1"/>
    <property type="molecule type" value="Genomic_DNA"/>
</dbReference>
<evidence type="ECO:0000259" key="6">
    <source>
        <dbReference type="Pfam" id="PF00892"/>
    </source>
</evidence>
<feature type="transmembrane region" description="Helical" evidence="5">
    <location>
        <begin position="136"/>
        <end position="154"/>
    </location>
</feature>
<evidence type="ECO:0000313" key="8">
    <source>
        <dbReference type="Proteomes" id="UP000728032"/>
    </source>
</evidence>
<reference evidence="7" key="1">
    <citation type="submission" date="2020-11" db="EMBL/GenBank/DDBJ databases">
        <authorList>
            <person name="Tran Van P."/>
        </authorList>
    </citation>
    <scope>NUCLEOTIDE SEQUENCE</scope>
</reference>
<feature type="transmembrane region" description="Helical" evidence="5">
    <location>
        <begin position="196"/>
        <end position="215"/>
    </location>
</feature>
<evidence type="ECO:0000256" key="2">
    <source>
        <dbReference type="ARBA" id="ARBA00022692"/>
    </source>
</evidence>
<comment type="subcellular location">
    <subcellularLocation>
        <location evidence="1">Membrane</location>
        <topology evidence="1">Multi-pass membrane protein</topology>
    </subcellularLocation>
</comment>
<keyword evidence="2 5" id="KW-0812">Transmembrane</keyword>
<dbReference type="OrthoDB" id="6502282at2759"/>
<feature type="domain" description="EamA" evidence="6">
    <location>
        <begin position="2"/>
        <end position="54"/>
    </location>
</feature>
<feature type="transmembrane region" description="Helical" evidence="5">
    <location>
        <begin position="166"/>
        <end position="184"/>
    </location>
</feature>
<evidence type="ECO:0000256" key="1">
    <source>
        <dbReference type="ARBA" id="ARBA00004141"/>
    </source>
</evidence>
<evidence type="ECO:0000256" key="4">
    <source>
        <dbReference type="ARBA" id="ARBA00023136"/>
    </source>
</evidence>
<dbReference type="SUPFAM" id="SSF103481">
    <property type="entry name" value="Multidrug resistance efflux transporter EmrE"/>
    <property type="match status" value="2"/>
</dbReference>
<dbReference type="Proteomes" id="UP000728032">
    <property type="component" value="Unassembled WGS sequence"/>
</dbReference>
<evidence type="ECO:0000313" key="7">
    <source>
        <dbReference type="EMBL" id="CAD7658323.1"/>
    </source>
</evidence>
<sequence length="261" mass="29058">RFSAFRYLPIADASVIIFSVPVFVSLFACIFLKESCGIFQTITVMLTMLGLSLTTKLPIIFGSDGDINVNSQFVNSTTHSLLVNMTVVSDSRHELMQTQKLHHLYGVLSALTSTIFASSVFIFIRKAKGAHHSVIMFNFGWVAIVETVIITALMDGFSAPKTLTEWLLIILLGIFSFCGQILLTRSLQLEQAGPVSVVRAATDIALAFVWQLWLFNDVPDIWSITGAFLVTNCIIITSVRKWVLTQPEHSRIKSKCYFLTL</sequence>
<dbReference type="EMBL" id="OC929586">
    <property type="protein sequence ID" value="CAD7658323.1"/>
    <property type="molecule type" value="Genomic_DNA"/>
</dbReference>
<dbReference type="InterPro" id="IPR000620">
    <property type="entry name" value="EamA_dom"/>
</dbReference>
<dbReference type="GO" id="GO:0016020">
    <property type="term" value="C:membrane"/>
    <property type="evidence" value="ECO:0007669"/>
    <property type="project" value="UniProtKB-SubCell"/>
</dbReference>
<evidence type="ECO:0000256" key="3">
    <source>
        <dbReference type="ARBA" id="ARBA00022989"/>
    </source>
</evidence>
<feature type="transmembrane region" description="Helical" evidence="5">
    <location>
        <begin position="104"/>
        <end position="124"/>
    </location>
</feature>
<proteinExistence type="predicted"/>
<keyword evidence="4 5" id="KW-0472">Membrane</keyword>
<evidence type="ECO:0000256" key="5">
    <source>
        <dbReference type="SAM" id="Phobius"/>
    </source>
</evidence>
<keyword evidence="3 5" id="KW-1133">Transmembrane helix</keyword>
<feature type="transmembrane region" description="Helical" evidence="5">
    <location>
        <begin position="13"/>
        <end position="32"/>
    </location>
</feature>